<dbReference type="InterPro" id="IPR018287">
    <property type="entry name" value="Hap4_TF_heteromerisation"/>
</dbReference>
<dbReference type="AlphaFoldDB" id="A0A9P4NAB4"/>
<evidence type="ECO:0000313" key="6">
    <source>
        <dbReference type="EMBL" id="KAF2269506.1"/>
    </source>
</evidence>
<comment type="subcellular location">
    <subcellularLocation>
        <location evidence="1">Nucleus</location>
    </subcellularLocation>
</comment>
<evidence type="ECO:0000256" key="2">
    <source>
        <dbReference type="ARBA" id="ARBA00023242"/>
    </source>
</evidence>
<feature type="region of interest" description="Disordered" evidence="4">
    <location>
        <begin position="1"/>
        <end position="128"/>
    </location>
</feature>
<accession>A0A9P4NAB4</accession>
<feature type="compositionally biased region" description="Low complexity" evidence="4">
    <location>
        <begin position="445"/>
        <end position="456"/>
    </location>
</feature>
<evidence type="ECO:0000313" key="7">
    <source>
        <dbReference type="Proteomes" id="UP000800093"/>
    </source>
</evidence>
<feature type="region of interest" description="Disordered" evidence="4">
    <location>
        <begin position="444"/>
        <end position="464"/>
    </location>
</feature>
<proteinExistence type="predicted"/>
<dbReference type="InterPro" id="IPR046347">
    <property type="entry name" value="bZIP_sf"/>
</dbReference>
<dbReference type="Gene3D" id="1.20.5.170">
    <property type="match status" value="1"/>
</dbReference>
<feature type="compositionally biased region" description="Low complexity" evidence="4">
    <location>
        <begin position="1"/>
        <end position="30"/>
    </location>
</feature>
<dbReference type="InterPro" id="IPR050936">
    <property type="entry name" value="AP-1-like"/>
</dbReference>
<sequence length="577" mass="63346">MPRDVPSSSHHFASPSPSGDSNATTVQTPSPTSPAPPPPVSRQPGSRVITPAPAPASAIPNTTITPRLSLATASSPSGSYANPSPGGGGPTSASYVVPPRPKPGRKPATDEPASKRKAQNRESQRAFRARKAAKLTEMQNQVETAEQLHKQAINEKIAELTSAEERIKQLEMLLAQTQESERRAQQECAYWKDQCRESSTQYNTIRRTREPEIDNCAQSDSIRHRDLETQNWQPRQLPQMDFFHPRFAAYRQDSPTRRSLANINPLATNPQEFDSPKPVNLECGDCQVTEDCACVQQLAKLPDPNFFMATVPAVFPPPHTANSPLKGIQSSTDIFAEREIDFTAQFSKQRAKPETRTSIAFMTEQSEADSKCGFCTDESNCLCRDESLRQLQETEGSNEREVDGVASIERKPVEHGFAAPGSCDDCMANPLQRAWCQRVAQLKNSSSDLPTPSPSSRNSSVGTLDTMEPVVNDSISCNEAFKLLDGRVSMDQDKMDWITNLRPISPATRQRATLPPLHRYSALELDTASVIATLQHSMVPLAPRQSDGGYVDIVRVAQRRQRISCSPGIGTSVDTPS</sequence>
<dbReference type="CDD" id="cd14688">
    <property type="entry name" value="bZIP_YAP"/>
    <property type="match status" value="1"/>
</dbReference>
<comment type="caution">
    <text evidence="6">The sequence shown here is derived from an EMBL/GenBank/DDBJ whole genome shotgun (WGS) entry which is preliminary data.</text>
</comment>
<evidence type="ECO:0000256" key="4">
    <source>
        <dbReference type="SAM" id="MobiDB-lite"/>
    </source>
</evidence>
<feature type="compositionally biased region" description="Pro residues" evidence="4">
    <location>
        <begin position="31"/>
        <end position="41"/>
    </location>
</feature>
<dbReference type="Proteomes" id="UP000800093">
    <property type="component" value="Unassembled WGS sequence"/>
</dbReference>
<dbReference type="GO" id="GO:0090575">
    <property type="term" value="C:RNA polymerase II transcription regulator complex"/>
    <property type="evidence" value="ECO:0007669"/>
    <property type="project" value="TreeGrafter"/>
</dbReference>
<keyword evidence="7" id="KW-1185">Reference proteome</keyword>
<dbReference type="PANTHER" id="PTHR40621:SF7">
    <property type="entry name" value="BZIP DOMAIN-CONTAINING PROTEIN"/>
    <property type="match status" value="1"/>
</dbReference>
<protein>
    <recommendedName>
        <fullName evidence="5">BZIP domain-containing protein</fullName>
    </recommendedName>
</protein>
<dbReference type="OrthoDB" id="5374328at2759"/>
<evidence type="ECO:0000259" key="5">
    <source>
        <dbReference type="PROSITE" id="PS00036"/>
    </source>
</evidence>
<evidence type="ECO:0000256" key="3">
    <source>
        <dbReference type="SAM" id="Coils"/>
    </source>
</evidence>
<keyword evidence="2" id="KW-0539">Nucleus</keyword>
<dbReference type="PROSITE" id="PS00036">
    <property type="entry name" value="BZIP_BASIC"/>
    <property type="match status" value="1"/>
</dbReference>
<gene>
    <name evidence="6" type="ORF">CC78DRAFT_281824</name>
</gene>
<dbReference type="GO" id="GO:0001228">
    <property type="term" value="F:DNA-binding transcription activator activity, RNA polymerase II-specific"/>
    <property type="evidence" value="ECO:0007669"/>
    <property type="project" value="TreeGrafter"/>
</dbReference>
<dbReference type="SMART" id="SM00338">
    <property type="entry name" value="BRLZ"/>
    <property type="match status" value="1"/>
</dbReference>
<dbReference type="GO" id="GO:0000976">
    <property type="term" value="F:transcription cis-regulatory region binding"/>
    <property type="evidence" value="ECO:0007669"/>
    <property type="project" value="InterPro"/>
</dbReference>
<feature type="compositionally biased region" description="Polar residues" evidence="4">
    <location>
        <begin position="71"/>
        <end position="82"/>
    </location>
</feature>
<dbReference type="Pfam" id="PF10297">
    <property type="entry name" value="Hap4_Hap_bind"/>
    <property type="match status" value="1"/>
</dbReference>
<dbReference type="SUPFAM" id="SSF57959">
    <property type="entry name" value="Leucine zipper domain"/>
    <property type="match status" value="1"/>
</dbReference>
<feature type="coiled-coil region" evidence="3">
    <location>
        <begin position="128"/>
        <end position="187"/>
    </location>
</feature>
<dbReference type="EMBL" id="ML986582">
    <property type="protein sequence ID" value="KAF2269506.1"/>
    <property type="molecule type" value="Genomic_DNA"/>
</dbReference>
<organism evidence="6 7">
    <name type="scientific">Lojkania enalia</name>
    <dbReference type="NCBI Taxonomy" id="147567"/>
    <lineage>
        <taxon>Eukaryota</taxon>
        <taxon>Fungi</taxon>
        <taxon>Dikarya</taxon>
        <taxon>Ascomycota</taxon>
        <taxon>Pezizomycotina</taxon>
        <taxon>Dothideomycetes</taxon>
        <taxon>Pleosporomycetidae</taxon>
        <taxon>Pleosporales</taxon>
        <taxon>Pleosporales incertae sedis</taxon>
        <taxon>Lojkania</taxon>
    </lineage>
</organism>
<reference evidence="7" key="1">
    <citation type="journal article" date="2020" name="Stud. Mycol.">
        <title>101 Dothideomycetes genomes: A test case for predicting lifestyles and emergence of pathogens.</title>
        <authorList>
            <person name="Haridas S."/>
            <person name="Albert R."/>
            <person name="Binder M."/>
            <person name="Bloem J."/>
            <person name="LaButti K."/>
            <person name="Salamov A."/>
            <person name="Andreopoulos B."/>
            <person name="Baker S."/>
            <person name="Barry K."/>
            <person name="Bills G."/>
            <person name="Bluhm B."/>
            <person name="Cannon C."/>
            <person name="Castanera R."/>
            <person name="Culley D."/>
            <person name="Daum C."/>
            <person name="Ezra D."/>
            <person name="Gonzalez J."/>
            <person name="Henrissat B."/>
            <person name="Kuo A."/>
            <person name="Liang C."/>
            <person name="Lipzen A."/>
            <person name="Lutzoni F."/>
            <person name="Magnuson J."/>
            <person name="Mondo S."/>
            <person name="Nolan M."/>
            <person name="Ohm R."/>
            <person name="Pangilinan J."/>
            <person name="Park H.-J."/>
            <person name="Ramirez L."/>
            <person name="Alfaro M."/>
            <person name="Sun H."/>
            <person name="Tritt A."/>
            <person name="Yoshinaga Y."/>
            <person name="Zwiers L.-H."/>
            <person name="Turgeon B."/>
            <person name="Goodwin S."/>
            <person name="Spatafora J."/>
            <person name="Crous P."/>
            <person name="Grigoriev I."/>
        </authorList>
    </citation>
    <scope>NUCLEOTIDE SEQUENCE [LARGE SCALE GENOMIC DNA]</scope>
    <source>
        <strain evidence="7">CBS 304.66</strain>
    </source>
</reference>
<feature type="compositionally biased region" description="Low complexity" evidence="4">
    <location>
        <begin position="42"/>
        <end position="66"/>
    </location>
</feature>
<dbReference type="PANTHER" id="PTHR40621">
    <property type="entry name" value="TRANSCRIPTION FACTOR KAPC-RELATED"/>
    <property type="match status" value="1"/>
</dbReference>
<feature type="domain" description="BZIP" evidence="5">
    <location>
        <begin position="115"/>
        <end position="130"/>
    </location>
</feature>
<name>A0A9P4NAB4_9PLEO</name>
<feature type="compositionally biased region" description="Basic and acidic residues" evidence="4">
    <location>
        <begin position="107"/>
        <end position="125"/>
    </location>
</feature>
<keyword evidence="3" id="KW-0175">Coiled coil</keyword>
<dbReference type="InterPro" id="IPR004827">
    <property type="entry name" value="bZIP"/>
</dbReference>
<evidence type="ECO:0000256" key="1">
    <source>
        <dbReference type="ARBA" id="ARBA00004123"/>
    </source>
</evidence>